<sequence>MIYLIYTLLLGLLALGIVILRKTISKLTIQQKLSTSNNIQTYTGFMDIWDEYDEDDDTEE</sequence>
<keyword evidence="2" id="KW-1185">Reference proteome</keyword>
<gene>
    <name evidence="1" type="ORF">CLORY_36820</name>
</gene>
<proteinExistence type="predicted"/>
<dbReference type="AlphaFoldDB" id="A0A1V4IE41"/>
<comment type="caution">
    <text evidence="1">The sequence shown here is derived from an EMBL/GenBank/DDBJ whole genome shotgun (WGS) entry which is preliminary data.</text>
</comment>
<evidence type="ECO:0000313" key="2">
    <source>
        <dbReference type="Proteomes" id="UP000190080"/>
    </source>
</evidence>
<reference evidence="1 2" key="1">
    <citation type="submission" date="2017-03" db="EMBL/GenBank/DDBJ databases">
        <title>Genome sequence of Clostridium oryzae DSM 28571.</title>
        <authorList>
            <person name="Poehlein A."/>
            <person name="Daniel R."/>
        </authorList>
    </citation>
    <scope>NUCLEOTIDE SEQUENCE [LARGE SCALE GENOMIC DNA]</scope>
    <source>
        <strain evidence="1 2">DSM 28571</strain>
    </source>
</reference>
<evidence type="ECO:0000313" key="1">
    <source>
        <dbReference type="EMBL" id="OPJ58262.1"/>
    </source>
</evidence>
<organism evidence="1 2">
    <name type="scientific">Clostridium oryzae</name>
    <dbReference type="NCBI Taxonomy" id="1450648"/>
    <lineage>
        <taxon>Bacteria</taxon>
        <taxon>Bacillati</taxon>
        <taxon>Bacillota</taxon>
        <taxon>Clostridia</taxon>
        <taxon>Eubacteriales</taxon>
        <taxon>Clostridiaceae</taxon>
        <taxon>Clostridium</taxon>
    </lineage>
</organism>
<dbReference type="EMBL" id="MZGV01000060">
    <property type="protein sequence ID" value="OPJ58262.1"/>
    <property type="molecule type" value="Genomic_DNA"/>
</dbReference>
<dbReference type="Proteomes" id="UP000190080">
    <property type="component" value="Unassembled WGS sequence"/>
</dbReference>
<dbReference type="RefSeq" id="WP_079427207.1">
    <property type="nucleotide sequence ID" value="NZ_MZGV01000060.1"/>
</dbReference>
<dbReference type="STRING" id="1450648.CLORY_36820"/>
<accession>A0A1V4IE41</accession>
<protein>
    <submittedName>
        <fullName evidence="1">Uncharacterized protein</fullName>
    </submittedName>
</protein>
<name>A0A1V4IE41_9CLOT</name>